<feature type="region of interest" description="Disordered" evidence="1">
    <location>
        <begin position="1"/>
        <end position="21"/>
    </location>
</feature>
<dbReference type="EMBL" id="CP099837">
    <property type="protein sequence ID" value="USY21316.1"/>
    <property type="molecule type" value="Genomic_DNA"/>
</dbReference>
<accession>A0ABY5DAD6</accession>
<evidence type="ECO:0000313" key="3">
    <source>
        <dbReference type="Proteomes" id="UP001055940"/>
    </source>
</evidence>
<protein>
    <submittedName>
        <fullName evidence="2">DUF4913 domain-containing protein</fullName>
    </submittedName>
</protein>
<gene>
    <name evidence="2" type="ORF">NE857_06770</name>
</gene>
<dbReference type="RefSeq" id="WP_254420232.1">
    <property type="nucleotide sequence ID" value="NZ_BAAAJB010000001.1"/>
</dbReference>
<evidence type="ECO:0000256" key="1">
    <source>
        <dbReference type="SAM" id="MobiDB-lite"/>
    </source>
</evidence>
<keyword evidence="3" id="KW-1185">Reference proteome</keyword>
<name>A0ABY5DAD6_9ACTN</name>
<sequence>MADSTPNAPDSARPSGNPAAGTALERLARLEKQTHMLADEVLELVESAQTYPSPRSQPLGNQSSADWVWVDMAPDQALTRLGQLQDWMLRVLVHHPRVTVVLHPCWYRHPAVVQMLFDVWRGWEHAYRDGLDTPHRSLTWWQRDLPELERETARELGHCTSVRHDPDRIQIPLVDPARVFDTPR</sequence>
<evidence type="ECO:0000313" key="2">
    <source>
        <dbReference type="EMBL" id="USY21316.1"/>
    </source>
</evidence>
<proteinExistence type="predicted"/>
<organism evidence="2 3">
    <name type="scientific">Nocardiopsis exhalans</name>
    <dbReference type="NCBI Taxonomy" id="163604"/>
    <lineage>
        <taxon>Bacteria</taxon>
        <taxon>Bacillati</taxon>
        <taxon>Actinomycetota</taxon>
        <taxon>Actinomycetes</taxon>
        <taxon>Streptosporangiales</taxon>
        <taxon>Nocardiopsidaceae</taxon>
        <taxon>Nocardiopsis</taxon>
    </lineage>
</organism>
<reference evidence="2" key="1">
    <citation type="submission" date="2022-06" db="EMBL/GenBank/DDBJ databases">
        <authorList>
            <person name="Ping M."/>
        </authorList>
    </citation>
    <scope>NUCLEOTIDE SEQUENCE</scope>
    <source>
        <strain evidence="2">JCM11759T</strain>
    </source>
</reference>
<dbReference type="Proteomes" id="UP001055940">
    <property type="component" value="Chromosome"/>
</dbReference>